<feature type="domain" description="CMP/dCMP-type deaminase" evidence="1">
    <location>
        <begin position="8"/>
        <end position="116"/>
    </location>
</feature>
<evidence type="ECO:0000259" key="1">
    <source>
        <dbReference type="PROSITE" id="PS51747"/>
    </source>
</evidence>
<proteinExistence type="predicted"/>
<dbReference type="GO" id="GO:0008835">
    <property type="term" value="F:diaminohydroxyphosphoribosylaminopyrimidine deaminase activity"/>
    <property type="evidence" value="ECO:0007669"/>
    <property type="project" value="TreeGrafter"/>
</dbReference>
<dbReference type="PROSITE" id="PS51747">
    <property type="entry name" value="CYT_DCMP_DEAMINASES_2"/>
    <property type="match status" value="1"/>
</dbReference>
<accession>A0A512HVB3</accession>
<reference evidence="2 3" key="1">
    <citation type="submission" date="2019-07" db="EMBL/GenBank/DDBJ databases">
        <title>Whole genome shotgun sequence of Aeromicrobium flavum NBRC 107625.</title>
        <authorList>
            <person name="Hosoyama A."/>
            <person name="Uohara A."/>
            <person name="Ohji S."/>
            <person name="Ichikawa N."/>
        </authorList>
    </citation>
    <scope>NUCLEOTIDE SEQUENCE [LARGE SCALE GENOMIC DNA]</scope>
    <source>
        <strain evidence="2 3">NBRC 107625</strain>
    </source>
</reference>
<dbReference type="PANTHER" id="PTHR11079">
    <property type="entry name" value="CYTOSINE DEAMINASE FAMILY MEMBER"/>
    <property type="match status" value="1"/>
</dbReference>
<organism evidence="2 3">
    <name type="scientific">Aeromicrobium flavum</name>
    <dbReference type="NCBI Taxonomy" id="416568"/>
    <lineage>
        <taxon>Bacteria</taxon>
        <taxon>Bacillati</taxon>
        <taxon>Actinomycetota</taxon>
        <taxon>Actinomycetes</taxon>
        <taxon>Propionibacteriales</taxon>
        <taxon>Nocardioidaceae</taxon>
        <taxon>Aeromicrobium</taxon>
    </lineage>
</organism>
<dbReference type="InterPro" id="IPR002125">
    <property type="entry name" value="CMP_dCMP_dom"/>
</dbReference>
<dbReference type="Pfam" id="PF00383">
    <property type="entry name" value="dCMP_cyt_deam_1"/>
    <property type="match status" value="1"/>
</dbReference>
<dbReference type="PANTHER" id="PTHR11079:SF190">
    <property type="entry name" value="CYTOSINE DEAMINASE"/>
    <property type="match status" value="1"/>
</dbReference>
<protein>
    <submittedName>
        <fullName evidence="2">tRNA-specific adenosine deaminase</fullName>
    </submittedName>
</protein>
<dbReference type="EMBL" id="BJZQ01000006">
    <property type="protein sequence ID" value="GEO89381.1"/>
    <property type="molecule type" value="Genomic_DNA"/>
</dbReference>
<sequence length="177" mass="18969">MSDLPQLSVDDPFMQAAYDQSVKSYHEGGIPIGAVIVHRGEIIGRGHNSRVQRGNPLLHGEMAAYENAGRLSPAVYRECTLYTTHAPCSMCTGTTLLYKLPKVVIGDSVGASGITNYLGSGKSIAGFLRSVGLEVVVYDDPAPKLLLDRFAAEKPDVWAEDIGDDGDLVGPHISRIT</sequence>
<comment type="caution">
    <text evidence="2">The sequence shown here is derived from an EMBL/GenBank/DDBJ whole genome shotgun (WGS) entry which is preliminary data.</text>
</comment>
<evidence type="ECO:0000313" key="2">
    <source>
        <dbReference type="EMBL" id="GEO89381.1"/>
    </source>
</evidence>
<keyword evidence="3" id="KW-1185">Reference proteome</keyword>
<dbReference type="RefSeq" id="WP_246119647.1">
    <property type="nucleotide sequence ID" value="NZ_BAAAYQ010000005.1"/>
</dbReference>
<dbReference type="AlphaFoldDB" id="A0A512HVB3"/>
<dbReference type="CDD" id="cd01285">
    <property type="entry name" value="nucleoside_deaminase"/>
    <property type="match status" value="1"/>
</dbReference>
<dbReference type="SUPFAM" id="SSF53927">
    <property type="entry name" value="Cytidine deaminase-like"/>
    <property type="match status" value="1"/>
</dbReference>
<evidence type="ECO:0000313" key="3">
    <source>
        <dbReference type="Proteomes" id="UP000321769"/>
    </source>
</evidence>
<dbReference type="Gene3D" id="3.40.140.10">
    <property type="entry name" value="Cytidine Deaminase, domain 2"/>
    <property type="match status" value="1"/>
</dbReference>
<name>A0A512HVB3_9ACTN</name>
<dbReference type="InterPro" id="IPR016193">
    <property type="entry name" value="Cytidine_deaminase-like"/>
</dbReference>
<gene>
    <name evidence="2" type="primary">cdd_2</name>
    <name evidence="2" type="ORF">AFL01nite_17080</name>
</gene>
<dbReference type="Proteomes" id="UP000321769">
    <property type="component" value="Unassembled WGS sequence"/>
</dbReference>